<feature type="region of interest" description="Disordered" evidence="1">
    <location>
        <begin position="29"/>
        <end position="52"/>
    </location>
</feature>
<comment type="caution">
    <text evidence="3">The sequence shown here is derived from an EMBL/GenBank/DDBJ whole genome shotgun (WGS) entry which is preliminary data.</text>
</comment>
<evidence type="ECO:0000256" key="2">
    <source>
        <dbReference type="SAM" id="SignalP"/>
    </source>
</evidence>
<evidence type="ECO:0000313" key="3">
    <source>
        <dbReference type="EMBL" id="CAE7356610.1"/>
    </source>
</evidence>
<feature type="region of interest" description="Disordered" evidence="1">
    <location>
        <begin position="371"/>
        <end position="414"/>
    </location>
</feature>
<keyword evidence="2" id="KW-0732">Signal</keyword>
<dbReference type="AlphaFoldDB" id="A0A812PRF4"/>
<feature type="compositionally biased region" description="Basic and acidic residues" evidence="1">
    <location>
        <begin position="188"/>
        <end position="197"/>
    </location>
</feature>
<feature type="region of interest" description="Disordered" evidence="1">
    <location>
        <begin position="168"/>
        <end position="197"/>
    </location>
</feature>
<name>A0A812PRF4_9DINO</name>
<evidence type="ECO:0000313" key="4">
    <source>
        <dbReference type="Proteomes" id="UP000604046"/>
    </source>
</evidence>
<sequence length="414" mass="45222">MGQWFFPFLYICWSSIGLLLHSQDGQGASLASETPSVSNEGPDNLPYSSDKTNCTAARTSAQGNLHFGEPPFWIGCSQSSIKSLPVCRPDGEQVSRTMEWTGMAMPVVPAVRKGDCKFLSDLRSFMGNRAGFLLSVVYDLDTATPMEGGARTPQGTFIAQKNTDADASVPNTAAIPAPPAQPHIGTPKPDKAPEPQPEEKKLIEQLLKHVDVMQLPQHLQEQVGALTEQDLQHHGKRLHKLVAAKTAALKGLRKIRSEMGAYHSAWEGYTTELLTMWQKQTAEREKKMEEFYEAEQSWVAQLKGATQALQMATQASDAKLTEEQAMDISEAQVDDALEEEQELRARQQQQKQATEAQAMQIATMLEAVKRSAATSATELRDSSRTPRRKPPPTTAPSQGAPATAGEPIAGGKPF</sequence>
<feature type="compositionally biased region" description="Low complexity" evidence="1">
    <location>
        <begin position="346"/>
        <end position="355"/>
    </location>
</feature>
<gene>
    <name evidence="3" type="primary">ggact.2</name>
    <name evidence="3" type="ORF">SNAT2548_LOCUS18996</name>
</gene>
<reference evidence="3" key="1">
    <citation type="submission" date="2021-02" db="EMBL/GenBank/DDBJ databases">
        <authorList>
            <person name="Dougan E. K."/>
            <person name="Rhodes N."/>
            <person name="Thang M."/>
            <person name="Chan C."/>
        </authorList>
    </citation>
    <scope>NUCLEOTIDE SEQUENCE</scope>
</reference>
<accession>A0A812PRF4</accession>
<feature type="signal peptide" evidence="2">
    <location>
        <begin position="1"/>
        <end position="27"/>
    </location>
</feature>
<keyword evidence="4" id="KW-1185">Reference proteome</keyword>
<organism evidence="3 4">
    <name type="scientific">Symbiodinium natans</name>
    <dbReference type="NCBI Taxonomy" id="878477"/>
    <lineage>
        <taxon>Eukaryota</taxon>
        <taxon>Sar</taxon>
        <taxon>Alveolata</taxon>
        <taxon>Dinophyceae</taxon>
        <taxon>Suessiales</taxon>
        <taxon>Symbiodiniaceae</taxon>
        <taxon>Symbiodinium</taxon>
    </lineage>
</organism>
<evidence type="ECO:0000256" key="1">
    <source>
        <dbReference type="SAM" id="MobiDB-lite"/>
    </source>
</evidence>
<proteinExistence type="predicted"/>
<feature type="chain" id="PRO_5032945724" evidence="2">
    <location>
        <begin position="28"/>
        <end position="414"/>
    </location>
</feature>
<feature type="region of interest" description="Disordered" evidence="1">
    <location>
        <begin position="334"/>
        <end position="355"/>
    </location>
</feature>
<dbReference type="EMBL" id="CAJNDS010002161">
    <property type="protein sequence ID" value="CAE7356610.1"/>
    <property type="molecule type" value="Genomic_DNA"/>
</dbReference>
<dbReference type="Proteomes" id="UP000604046">
    <property type="component" value="Unassembled WGS sequence"/>
</dbReference>
<protein>
    <submittedName>
        <fullName evidence="3">Ggact.2 protein</fullName>
    </submittedName>
</protein>